<evidence type="ECO:0000256" key="5">
    <source>
        <dbReference type="SAM" id="SignalP"/>
    </source>
</evidence>
<comment type="function">
    <text evidence="4">Has an important function as a repair enzyme for proteins that have been inactivated by oxidation. Catalyzes the reversible oxidation-reduction of methionine sulfoxide in proteins to methionine.</text>
</comment>
<feature type="signal peptide" evidence="5">
    <location>
        <begin position="1"/>
        <end position="24"/>
    </location>
</feature>
<evidence type="ECO:0000256" key="1">
    <source>
        <dbReference type="ARBA" id="ARBA00023002"/>
    </source>
</evidence>
<accession>A0A916RB34</accession>
<keyword evidence="5" id="KW-0732">Signal</keyword>
<dbReference type="PANTHER" id="PTHR43774">
    <property type="entry name" value="PEPTIDE METHIONINE SULFOXIDE REDUCTASE"/>
    <property type="match status" value="1"/>
</dbReference>
<dbReference type="EMBL" id="BMKB01000002">
    <property type="protein sequence ID" value="GGA47205.1"/>
    <property type="molecule type" value="Genomic_DNA"/>
</dbReference>
<feature type="chain" id="PRO_5037345939" description="Peptide methionine sulfoxide reductase MsrA" evidence="5">
    <location>
        <begin position="25"/>
        <end position="208"/>
    </location>
</feature>
<dbReference type="SUPFAM" id="SSF55068">
    <property type="entry name" value="Peptide methionine sulfoxide reductase"/>
    <property type="match status" value="1"/>
</dbReference>
<name>A0A916RB34_9HYPH</name>
<dbReference type="InterPro" id="IPR002569">
    <property type="entry name" value="Met_Sox_Rdtase_MsrA_dom"/>
</dbReference>
<comment type="catalytic activity">
    <reaction evidence="3 4">
        <text>[thioredoxin]-disulfide + L-methionine + H2O = L-methionine (S)-S-oxide + [thioredoxin]-dithiol</text>
        <dbReference type="Rhea" id="RHEA:19993"/>
        <dbReference type="Rhea" id="RHEA-COMP:10698"/>
        <dbReference type="Rhea" id="RHEA-COMP:10700"/>
        <dbReference type="ChEBI" id="CHEBI:15377"/>
        <dbReference type="ChEBI" id="CHEBI:29950"/>
        <dbReference type="ChEBI" id="CHEBI:50058"/>
        <dbReference type="ChEBI" id="CHEBI:57844"/>
        <dbReference type="ChEBI" id="CHEBI:58772"/>
        <dbReference type="EC" id="1.8.4.11"/>
    </reaction>
</comment>
<feature type="active site" evidence="4">
    <location>
        <position position="33"/>
    </location>
</feature>
<keyword evidence="1 4" id="KW-0560">Oxidoreductase</keyword>
<organism evidence="7 8">
    <name type="scientific">Pelagibacterium lentulum</name>
    <dbReference type="NCBI Taxonomy" id="2029865"/>
    <lineage>
        <taxon>Bacteria</taxon>
        <taxon>Pseudomonadati</taxon>
        <taxon>Pseudomonadota</taxon>
        <taxon>Alphaproteobacteria</taxon>
        <taxon>Hyphomicrobiales</taxon>
        <taxon>Devosiaceae</taxon>
        <taxon>Pelagibacterium</taxon>
    </lineage>
</organism>
<dbReference type="RefSeq" id="WP_244640706.1">
    <property type="nucleotide sequence ID" value="NZ_BMKB01000002.1"/>
</dbReference>
<evidence type="ECO:0000256" key="3">
    <source>
        <dbReference type="ARBA" id="ARBA00048782"/>
    </source>
</evidence>
<keyword evidence="8" id="KW-1185">Reference proteome</keyword>
<comment type="caution">
    <text evidence="7">The sequence shown here is derived from an EMBL/GenBank/DDBJ whole genome shotgun (WGS) entry which is preliminary data.</text>
</comment>
<dbReference type="EC" id="1.8.4.11" evidence="4"/>
<dbReference type="HAMAP" id="MF_01401">
    <property type="entry name" value="MsrA"/>
    <property type="match status" value="1"/>
</dbReference>
<evidence type="ECO:0000256" key="2">
    <source>
        <dbReference type="ARBA" id="ARBA00047806"/>
    </source>
</evidence>
<reference evidence="7 8" key="1">
    <citation type="journal article" date="2014" name="Int. J. Syst. Evol. Microbiol.">
        <title>Complete genome sequence of Corynebacterium casei LMG S-19264T (=DSM 44701T), isolated from a smear-ripened cheese.</title>
        <authorList>
            <consortium name="US DOE Joint Genome Institute (JGI-PGF)"/>
            <person name="Walter F."/>
            <person name="Albersmeier A."/>
            <person name="Kalinowski J."/>
            <person name="Ruckert C."/>
        </authorList>
    </citation>
    <scope>NUCLEOTIDE SEQUENCE [LARGE SCALE GENOMIC DNA]</scope>
    <source>
        <strain evidence="7 8">CGMCC 1.15896</strain>
    </source>
</reference>
<comment type="catalytic activity">
    <reaction evidence="2 4">
        <text>L-methionyl-[protein] + [thioredoxin]-disulfide + H2O = L-methionyl-(S)-S-oxide-[protein] + [thioredoxin]-dithiol</text>
        <dbReference type="Rhea" id="RHEA:14217"/>
        <dbReference type="Rhea" id="RHEA-COMP:10698"/>
        <dbReference type="Rhea" id="RHEA-COMP:10700"/>
        <dbReference type="Rhea" id="RHEA-COMP:12313"/>
        <dbReference type="Rhea" id="RHEA-COMP:12315"/>
        <dbReference type="ChEBI" id="CHEBI:15377"/>
        <dbReference type="ChEBI" id="CHEBI:16044"/>
        <dbReference type="ChEBI" id="CHEBI:29950"/>
        <dbReference type="ChEBI" id="CHEBI:44120"/>
        <dbReference type="ChEBI" id="CHEBI:50058"/>
        <dbReference type="EC" id="1.8.4.11"/>
    </reaction>
</comment>
<dbReference type="PROSITE" id="PS51257">
    <property type="entry name" value="PROKAR_LIPOPROTEIN"/>
    <property type="match status" value="1"/>
</dbReference>
<dbReference type="PANTHER" id="PTHR43774:SF1">
    <property type="entry name" value="PEPTIDE METHIONINE SULFOXIDE REDUCTASE MSRA 2"/>
    <property type="match status" value="1"/>
</dbReference>
<dbReference type="AlphaFoldDB" id="A0A916RB34"/>
<proteinExistence type="inferred from homology"/>
<protein>
    <recommendedName>
        <fullName evidence="4">Peptide methionine sulfoxide reductase MsrA</fullName>
        <shortName evidence="4">Protein-methionine-S-oxide reductase</shortName>
        <ecNumber evidence="4">1.8.4.11</ecNumber>
    </recommendedName>
    <alternativeName>
        <fullName evidence="4">Peptide-methionine (S)-S-oxide reductase</fullName>
        <shortName evidence="4">Peptide Met(O) reductase</shortName>
    </alternativeName>
</protein>
<feature type="domain" description="Peptide methionine sulphoxide reductase MsrA" evidence="6">
    <location>
        <begin position="26"/>
        <end position="176"/>
    </location>
</feature>
<evidence type="ECO:0000256" key="4">
    <source>
        <dbReference type="HAMAP-Rule" id="MF_01401"/>
    </source>
</evidence>
<comment type="similarity">
    <text evidence="4">Belongs to the MsrA Met sulfoxide reductase family.</text>
</comment>
<evidence type="ECO:0000313" key="7">
    <source>
        <dbReference type="EMBL" id="GGA47205.1"/>
    </source>
</evidence>
<dbReference type="NCBIfam" id="TIGR00401">
    <property type="entry name" value="msrA"/>
    <property type="match status" value="1"/>
</dbReference>
<gene>
    <name evidence="4 7" type="primary">msrA</name>
    <name evidence="7" type="ORF">GCM10011499_16220</name>
</gene>
<dbReference type="Gene3D" id="3.30.1060.10">
    <property type="entry name" value="Peptide methionine sulphoxide reductase MsrA"/>
    <property type="match status" value="1"/>
</dbReference>
<evidence type="ECO:0000313" key="8">
    <source>
        <dbReference type="Proteomes" id="UP000596977"/>
    </source>
</evidence>
<dbReference type="GO" id="GO:0008113">
    <property type="term" value="F:peptide-methionine (S)-S-oxide reductase activity"/>
    <property type="evidence" value="ECO:0007669"/>
    <property type="project" value="UniProtKB-UniRule"/>
</dbReference>
<evidence type="ECO:0000259" key="6">
    <source>
        <dbReference type="Pfam" id="PF01625"/>
    </source>
</evidence>
<dbReference type="InterPro" id="IPR036509">
    <property type="entry name" value="Met_Sox_Rdtase_MsrA_sf"/>
</dbReference>
<dbReference type="Proteomes" id="UP000596977">
    <property type="component" value="Unassembled WGS sequence"/>
</dbReference>
<sequence>MTPHRMITLMLSACAAMVVTPALGGTALFAGGCFWSVEANFEKVEGVIEAVSGFAGGHTENPTYNEVAYGGDTGHYEVVEVTYDPDVVSYDQLLTVYWHTTDPTDPTGQFCDKGPMYKPAIFALDDEQMRLAEASKAAIAEESGYTIVTEIKPEATFYAAGDEHQDFYLTNPAHYERYRIGCGRDDVIRRLWGEKAFLGTSQNPFPDV</sequence>
<dbReference type="Pfam" id="PF01625">
    <property type="entry name" value="PMSR"/>
    <property type="match status" value="1"/>
</dbReference>